<dbReference type="OrthoDB" id="1914839at2759"/>
<comment type="caution">
    <text evidence="24">The sequence shown here is derived from an EMBL/GenBank/DDBJ whole genome shotgun (WGS) entry which is preliminary data.</text>
</comment>
<keyword evidence="7 20" id="KW-0853">WD repeat</keyword>
<dbReference type="Proteomes" id="UP000319257">
    <property type="component" value="Unassembled WGS sequence"/>
</dbReference>
<feature type="transmembrane region" description="Helical" evidence="22">
    <location>
        <begin position="438"/>
        <end position="456"/>
    </location>
</feature>
<dbReference type="GO" id="GO:0000139">
    <property type="term" value="C:Golgi membrane"/>
    <property type="evidence" value="ECO:0007669"/>
    <property type="project" value="UniProtKB-SubCell"/>
</dbReference>
<evidence type="ECO:0000256" key="9">
    <source>
        <dbReference type="ARBA" id="ARBA00022737"/>
    </source>
</evidence>
<dbReference type="GO" id="GO:0005789">
    <property type="term" value="C:endoplasmic reticulum membrane"/>
    <property type="evidence" value="ECO:0007669"/>
    <property type="project" value="UniProtKB-SubCell"/>
</dbReference>
<evidence type="ECO:0000256" key="13">
    <source>
        <dbReference type="ARBA" id="ARBA00023098"/>
    </source>
</evidence>
<evidence type="ECO:0000256" key="17">
    <source>
        <dbReference type="ARBA" id="ARBA00023180"/>
    </source>
</evidence>
<feature type="compositionally biased region" description="Basic residues" evidence="21">
    <location>
        <begin position="1055"/>
        <end position="1066"/>
    </location>
</feature>
<dbReference type="AlphaFoldDB" id="A0A507BEU2"/>
<dbReference type="InParanoid" id="A0A507BEU2"/>
<dbReference type="SMART" id="SM00320">
    <property type="entry name" value="WD40"/>
    <property type="match status" value="2"/>
</dbReference>
<dbReference type="PROSITE" id="PS50082">
    <property type="entry name" value="WD_REPEATS_2"/>
    <property type="match status" value="1"/>
</dbReference>
<feature type="repeat" description="WD" evidence="20">
    <location>
        <begin position="605"/>
        <end position="638"/>
    </location>
</feature>
<dbReference type="InterPro" id="IPR036322">
    <property type="entry name" value="WD40_repeat_dom_sf"/>
</dbReference>
<keyword evidence="6" id="KW-0153">Cholesterol metabolism</keyword>
<evidence type="ECO:0000313" key="25">
    <source>
        <dbReference type="Proteomes" id="UP000319257"/>
    </source>
</evidence>
<accession>A0A507BEU2</accession>
<proteinExistence type="inferred from homology"/>
<dbReference type="InterPro" id="IPR000731">
    <property type="entry name" value="SSD"/>
</dbReference>
<evidence type="ECO:0000256" key="19">
    <source>
        <dbReference type="ARBA" id="ARBA00045958"/>
    </source>
</evidence>
<evidence type="ECO:0000256" key="3">
    <source>
        <dbReference type="ARBA" id="ARBA00004653"/>
    </source>
</evidence>
<evidence type="ECO:0000256" key="21">
    <source>
        <dbReference type="SAM" id="MobiDB-lite"/>
    </source>
</evidence>
<evidence type="ECO:0000256" key="10">
    <source>
        <dbReference type="ARBA" id="ARBA00022824"/>
    </source>
</evidence>
<evidence type="ECO:0000256" key="22">
    <source>
        <dbReference type="SAM" id="Phobius"/>
    </source>
</evidence>
<reference evidence="24 25" key="1">
    <citation type="submission" date="2019-06" db="EMBL/GenBank/DDBJ databases">
        <title>Draft genome sequence of the filamentous fungus Phialemoniopsis curvata isolated from diesel fuel.</title>
        <authorList>
            <person name="Varaljay V.A."/>
            <person name="Lyon W.J."/>
            <person name="Crouch A.L."/>
            <person name="Drake C.E."/>
            <person name="Hollomon J.M."/>
            <person name="Nadeau L.J."/>
            <person name="Nunn H.S."/>
            <person name="Stevenson B.S."/>
            <person name="Bojanowski C.L."/>
            <person name="Crookes-Goodson W.J."/>
        </authorList>
    </citation>
    <scope>NUCLEOTIDE SEQUENCE [LARGE SCALE GENOMIC DNA]</scope>
    <source>
        <strain evidence="24 25">D216</strain>
    </source>
</reference>
<comment type="function">
    <text evidence="19">Escort protein required for cholesterol as well as lipid homeostasis. Regulates export of the SCAP-SREBP complex from the endoplasmic reticulum to the Golgi upon low cholesterol, thereby regulating the processing of sterol regulatory element-binding proteins (SREBPs) SREBF1/SREBP1 and SREBF2/SREBP2. At high sterol concentrations, formation of a ternary complex with INSIG (INSIG1 or INSIG2) leads to mask the ER export signal in SCAP, promoting retention of the complex in the endoplasmic reticulum. Low sterol concentrations trigger release of INSIG, a conformational change in the SSD domain of SCAP, unmasking of the ER export signal, promoting recruitment into COPII-coated vesicles and transport of the SCAP-SREBP to the Golgi: in the Golgi, SREBPs are then processed, releasing the transcription factor fragment of SREBPs from the membrane, its import into the nucleus and up-regulation of LDLR, INSIG1 and the mevalonate pathway. Binds cholesterol via its SSD domain.</text>
</comment>
<evidence type="ECO:0000256" key="6">
    <source>
        <dbReference type="ARBA" id="ARBA00022548"/>
    </source>
</evidence>
<evidence type="ECO:0000256" key="11">
    <source>
        <dbReference type="ARBA" id="ARBA00022989"/>
    </source>
</evidence>
<keyword evidence="13" id="KW-0443">Lipid metabolism</keyword>
<feature type="region of interest" description="Disordered" evidence="21">
    <location>
        <begin position="1041"/>
        <end position="1066"/>
    </location>
</feature>
<dbReference type="GO" id="GO:0012507">
    <property type="term" value="C:ER to Golgi transport vesicle membrane"/>
    <property type="evidence" value="ECO:0007669"/>
    <property type="project" value="UniProtKB-SubCell"/>
</dbReference>
<feature type="transmembrane region" description="Helical" evidence="22">
    <location>
        <begin position="557"/>
        <end position="579"/>
    </location>
</feature>
<evidence type="ECO:0000256" key="8">
    <source>
        <dbReference type="ARBA" id="ARBA00022692"/>
    </source>
</evidence>
<feature type="region of interest" description="Disordered" evidence="21">
    <location>
        <begin position="946"/>
        <end position="965"/>
    </location>
</feature>
<evidence type="ECO:0000256" key="18">
    <source>
        <dbReference type="ARBA" id="ARBA00023221"/>
    </source>
</evidence>
<keyword evidence="9" id="KW-0677">Repeat</keyword>
<dbReference type="GO" id="GO:0045540">
    <property type="term" value="P:regulation of cholesterol biosynthetic process"/>
    <property type="evidence" value="ECO:0007669"/>
    <property type="project" value="TreeGrafter"/>
</dbReference>
<dbReference type="Pfam" id="PF12349">
    <property type="entry name" value="Sterol-sensing"/>
    <property type="match status" value="1"/>
</dbReference>
<protein>
    <recommendedName>
        <fullName evidence="5">Sterol regulatory element-binding protein cleavage-activating protein</fullName>
    </recommendedName>
</protein>
<evidence type="ECO:0000256" key="7">
    <source>
        <dbReference type="ARBA" id="ARBA00022574"/>
    </source>
</evidence>
<dbReference type="PANTHER" id="PTHR46378:SF1">
    <property type="entry name" value="STEROL REGULATORY ELEMENT-BINDING PROTEIN CLEAVAGE-ACTIVATING PROTEIN"/>
    <property type="match status" value="1"/>
</dbReference>
<keyword evidence="10" id="KW-0256">Endoplasmic reticulum</keyword>
<dbReference type="InterPro" id="IPR015943">
    <property type="entry name" value="WD40/YVTN_repeat-like_dom_sf"/>
</dbReference>
<dbReference type="InterPro" id="IPR001680">
    <property type="entry name" value="WD40_rpt"/>
</dbReference>
<dbReference type="GO" id="GO:0032936">
    <property type="term" value="C:SREBP-SCAP complex"/>
    <property type="evidence" value="ECO:0007669"/>
    <property type="project" value="TreeGrafter"/>
</dbReference>
<sequence length="1066" mass="118209">MLIYPFPFLYTNDFINGASNLPRHVWTDAQPLDGKVGMEPDVIMRSLWVHGSYMKALDQDVLLGALDLQDALLGPTKNFNPRQQGNRVPPVNASTDLTPSERDMFHVVNGLTNQSWFFHSPLQYWSCDAERISSDGDIVSTVNARKTTPTSVNVTLRHSIVFSGKRFEDRALVAADALVITLLHLRDSPVGRLWERRAEDLAQQMADKWTVIPSDGHIVQSQLYEFQFRPISVQDSILLTVAYALTAMYFMLSLSKLRAMKSKPGLILTVMSQIFASIMSSFTVCAIFKIDLSRIPRAAYPLVVLTMSLENMFRLINAVLVTPAEDSTSSRIGQAFGHTCHVAIASVAQNLLILWGLSKAVSPGVAAFCTFAAIAIVFDFFYLSTFFLSVLSVEVRRTELSEALEKSSRHKMTRSDPLPRQTWAEAIYRGNIGLSTRIAGTIVMSGFILIAQWHFLDNASIYRAVGGLFYNTVTNNTAAAASPLTAVHQARSPTSWLRLQDHETAKEVIQVVKPSAHSYVARVYEPLVFVLKGSDRMPSVTERALLPAVYDFANHQLVRLLVTVLVIVAAVRLFMNYLLWDDMKDSKANEEDLEDGPLMSIKSLNRGHALDIVMLAATPDGQFVSVGLDRRIRVWRLNAEFKSYALRDPENPIDIPFPVHALAIDDDSTWLAVLSSYEVVLWNLVERRRGPSMALDLYGQKPEAFFFNGHAKEDSLPSLIIVRRDGNLMELRPDSEDRHDTNICRQPLVCAIPFSHSSNKANTSALSVLAATRKGNVYKVTQQQGRWVSEEVALSAEGLQAEEKEVSSLVPLPGFSAYLVVRSRSVELVSFATARILHIFRTQCIQARSLRVLLPPKRQTQSGSSGIASMTLAYTNSDTGDCVLQTYLPPQEGGTICFCSSESANKQCCHWSDTREIIKQVEAPGLWVPLQSGCVVGVRKVVEKQVNGSSEPRSPENGMRHRGAHAAKPQTRCFDTWETWSMTQLYGQGDYETTPLAGEDSQHLIISDLGPMISVGSSTVALGLGNIIKLISIGHSRFGTSAKMMDSDSSMSLGSRRRRNRVASRG</sequence>
<keyword evidence="15 22" id="KW-0472">Membrane</keyword>
<keyword evidence="14" id="KW-0446">Lipid-binding</keyword>
<evidence type="ECO:0000256" key="1">
    <source>
        <dbReference type="ARBA" id="ARBA00004477"/>
    </source>
</evidence>
<keyword evidence="8 22" id="KW-0812">Transmembrane</keyword>
<evidence type="ECO:0000256" key="16">
    <source>
        <dbReference type="ARBA" id="ARBA00023166"/>
    </source>
</evidence>
<organism evidence="24 25">
    <name type="scientific">Thyridium curvatum</name>
    <dbReference type="NCBI Taxonomy" id="1093900"/>
    <lineage>
        <taxon>Eukaryota</taxon>
        <taxon>Fungi</taxon>
        <taxon>Dikarya</taxon>
        <taxon>Ascomycota</taxon>
        <taxon>Pezizomycotina</taxon>
        <taxon>Sordariomycetes</taxon>
        <taxon>Sordariomycetidae</taxon>
        <taxon>Thyridiales</taxon>
        <taxon>Thyridiaceae</taxon>
        <taxon>Thyridium</taxon>
    </lineage>
</organism>
<dbReference type="InterPro" id="IPR053958">
    <property type="entry name" value="HMGCR/SNAP/NPC1-like_SSD"/>
</dbReference>
<evidence type="ECO:0000256" key="4">
    <source>
        <dbReference type="ARBA" id="ARBA00007410"/>
    </source>
</evidence>
<comment type="similarity">
    <text evidence="4">Belongs to the WD repeat SCAP family.</text>
</comment>
<evidence type="ECO:0000256" key="20">
    <source>
        <dbReference type="PROSITE-ProRule" id="PRU00221"/>
    </source>
</evidence>
<evidence type="ECO:0000313" key="24">
    <source>
        <dbReference type="EMBL" id="TPX17274.1"/>
    </source>
</evidence>
<feature type="transmembrane region" description="Helical" evidence="22">
    <location>
        <begin position="236"/>
        <end position="254"/>
    </location>
</feature>
<dbReference type="GO" id="GO:0008203">
    <property type="term" value="P:cholesterol metabolic process"/>
    <property type="evidence" value="ECO:0007669"/>
    <property type="project" value="UniProtKB-KW"/>
</dbReference>
<comment type="subcellular location">
    <subcellularLocation>
        <location evidence="2">Cytoplasmic vesicle</location>
        <location evidence="2">COPII-coated vesicle membrane</location>
        <topology evidence="2">Multi-pass membrane protein</topology>
    </subcellularLocation>
    <subcellularLocation>
        <location evidence="1">Endoplasmic reticulum membrane</location>
        <topology evidence="1">Multi-pass membrane protein</topology>
    </subcellularLocation>
    <subcellularLocation>
        <location evidence="3">Golgi apparatus membrane</location>
        <topology evidence="3">Multi-pass membrane protein</topology>
    </subcellularLocation>
</comment>
<keyword evidence="11 22" id="KW-1133">Transmembrane helix</keyword>
<feature type="domain" description="SSD" evidence="23">
    <location>
        <begin position="235"/>
        <end position="393"/>
    </location>
</feature>
<gene>
    <name evidence="24" type="ORF">E0L32_012241</name>
</gene>
<evidence type="ECO:0000256" key="12">
    <source>
        <dbReference type="ARBA" id="ARBA00023034"/>
    </source>
</evidence>
<dbReference type="GO" id="GO:0032933">
    <property type="term" value="P:SREBP signaling pathway"/>
    <property type="evidence" value="ECO:0007669"/>
    <property type="project" value="InterPro"/>
</dbReference>
<keyword evidence="18" id="KW-0753">Steroid metabolism</keyword>
<keyword evidence="25" id="KW-1185">Reference proteome</keyword>
<dbReference type="GO" id="GO:0032934">
    <property type="term" value="F:sterol binding"/>
    <property type="evidence" value="ECO:0007669"/>
    <property type="project" value="InterPro"/>
</dbReference>
<evidence type="ECO:0000259" key="23">
    <source>
        <dbReference type="PROSITE" id="PS50156"/>
    </source>
</evidence>
<evidence type="ECO:0000256" key="14">
    <source>
        <dbReference type="ARBA" id="ARBA00023121"/>
    </source>
</evidence>
<evidence type="ECO:0000256" key="2">
    <source>
        <dbReference type="ARBA" id="ARBA00004557"/>
    </source>
</evidence>
<dbReference type="RefSeq" id="XP_030998985.1">
    <property type="nucleotide sequence ID" value="XM_031135060.1"/>
</dbReference>
<evidence type="ECO:0000256" key="5">
    <source>
        <dbReference type="ARBA" id="ARBA00019541"/>
    </source>
</evidence>
<keyword evidence="16" id="KW-1207">Sterol metabolism</keyword>
<dbReference type="PANTHER" id="PTHR46378">
    <property type="entry name" value="STEROL REGULATORY ELEMENT-BINDING PROTEIN CLEAVAGE-ACTIVATING PROTEIN"/>
    <property type="match status" value="1"/>
</dbReference>
<keyword evidence="17" id="KW-0325">Glycoprotein</keyword>
<dbReference type="SUPFAM" id="SSF50978">
    <property type="entry name" value="WD40 repeat-like"/>
    <property type="match status" value="1"/>
</dbReference>
<dbReference type="InterPro" id="IPR030225">
    <property type="entry name" value="SCAP"/>
</dbReference>
<dbReference type="GeneID" id="41979688"/>
<name>A0A507BEU2_9PEZI</name>
<feature type="transmembrane region" description="Helical" evidence="22">
    <location>
        <begin position="335"/>
        <end position="358"/>
    </location>
</feature>
<evidence type="ECO:0000256" key="15">
    <source>
        <dbReference type="ARBA" id="ARBA00023136"/>
    </source>
</evidence>
<dbReference type="STRING" id="1093900.A0A507BEU2"/>
<dbReference type="Gene3D" id="2.130.10.10">
    <property type="entry name" value="YVTN repeat-like/Quinoprotein amine dehydrogenase"/>
    <property type="match status" value="1"/>
</dbReference>
<dbReference type="EMBL" id="SKBQ01000147">
    <property type="protein sequence ID" value="TPX17274.1"/>
    <property type="molecule type" value="Genomic_DNA"/>
</dbReference>
<feature type="transmembrane region" description="Helical" evidence="22">
    <location>
        <begin position="266"/>
        <end position="290"/>
    </location>
</feature>
<feature type="transmembrane region" description="Helical" evidence="22">
    <location>
        <begin position="364"/>
        <end position="391"/>
    </location>
</feature>
<dbReference type="PROSITE" id="PS50156">
    <property type="entry name" value="SSD"/>
    <property type="match status" value="1"/>
</dbReference>
<keyword evidence="12" id="KW-0333">Golgi apparatus</keyword>